<proteinExistence type="predicted"/>
<reference evidence="2" key="1">
    <citation type="submission" date="2014-11" db="EMBL/GenBank/DDBJ databases">
        <authorList>
            <person name="Otto D Thomas"/>
            <person name="Naeem Raeece"/>
        </authorList>
    </citation>
    <scope>NUCLEOTIDE SEQUENCE</scope>
</reference>
<sequence>MSACVLCDTYWGSMLFKARTIRPSTPGNRAASLTAFTRSNTDSSLILVLALLTVVFSHDFDSFEVTVLGAPGSTSRCWWPETWEHLQVLGTSCAAFSGFSLLLIYMFQEEKRQREQMRMWAGSRRK</sequence>
<gene>
    <name evidence="2" type="ORF">Cvel_6024</name>
</gene>
<dbReference type="VEuPathDB" id="CryptoDB:Cvel_6024"/>
<evidence type="ECO:0000313" key="2">
    <source>
        <dbReference type="EMBL" id="CEM40717.1"/>
    </source>
</evidence>
<feature type="transmembrane region" description="Helical" evidence="1">
    <location>
        <begin position="88"/>
        <end position="107"/>
    </location>
</feature>
<organism evidence="2">
    <name type="scientific">Chromera velia CCMP2878</name>
    <dbReference type="NCBI Taxonomy" id="1169474"/>
    <lineage>
        <taxon>Eukaryota</taxon>
        <taxon>Sar</taxon>
        <taxon>Alveolata</taxon>
        <taxon>Colpodellida</taxon>
        <taxon>Chromeraceae</taxon>
        <taxon>Chromera</taxon>
    </lineage>
</organism>
<protein>
    <submittedName>
        <fullName evidence="2">Uncharacterized protein</fullName>
    </submittedName>
</protein>
<evidence type="ECO:0000256" key="1">
    <source>
        <dbReference type="SAM" id="Phobius"/>
    </source>
</evidence>
<name>A0A0G4H9V7_9ALVE</name>
<keyword evidence="1" id="KW-1133">Transmembrane helix</keyword>
<accession>A0A0G4H9V7</accession>
<keyword evidence="1" id="KW-0812">Transmembrane</keyword>
<dbReference type="EMBL" id="CDMZ01002094">
    <property type="protein sequence ID" value="CEM40717.1"/>
    <property type="molecule type" value="Genomic_DNA"/>
</dbReference>
<keyword evidence="1" id="KW-0472">Membrane</keyword>
<dbReference type="AlphaFoldDB" id="A0A0G4H9V7"/>